<dbReference type="OrthoDB" id="3799818at2759"/>
<evidence type="ECO:0000313" key="2">
    <source>
        <dbReference type="EMBL" id="KAF1974056.1"/>
    </source>
</evidence>
<keyword evidence="3" id="KW-1185">Reference proteome</keyword>
<proteinExistence type="predicted"/>
<evidence type="ECO:0000313" key="3">
    <source>
        <dbReference type="Proteomes" id="UP000800036"/>
    </source>
</evidence>
<dbReference type="Pfam" id="PF26652">
    <property type="entry name" value="Zn_ribbon_double"/>
    <property type="match status" value="1"/>
</dbReference>
<accession>A0A6A5VG78</accession>
<evidence type="ECO:0000259" key="1">
    <source>
        <dbReference type="Pfam" id="PF26652"/>
    </source>
</evidence>
<dbReference type="Proteomes" id="UP000800036">
    <property type="component" value="Unassembled WGS sequence"/>
</dbReference>
<name>A0A6A5VG78_9PLEO</name>
<gene>
    <name evidence="2" type="ORF">BU23DRAFT_638739</name>
</gene>
<organism evidence="2 3">
    <name type="scientific">Bimuria novae-zelandiae CBS 107.79</name>
    <dbReference type="NCBI Taxonomy" id="1447943"/>
    <lineage>
        <taxon>Eukaryota</taxon>
        <taxon>Fungi</taxon>
        <taxon>Dikarya</taxon>
        <taxon>Ascomycota</taxon>
        <taxon>Pezizomycotina</taxon>
        <taxon>Dothideomycetes</taxon>
        <taxon>Pleosporomycetidae</taxon>
        <taxon>Pleosporales</taxon>
        <taxon>Massarineae</taxon>
        <taxon>Didymosphaeriaceae</taxon>
        <taxon>Bimuria</taxon>
    </lineage>
</organism>
<dbReference type="EMBL" id="ML976677">
    <property type="protein sequence ID" value="KAF1974056.1"/>
    <property type="molecule type" value="Genomic_DNA"/>
</dbReference>
<dbReference type="InterPro" id="IPR058253">
    <property type="entry name" value="Zn_ribbon_double"/>
</dbReference>
<reference evidence="2" key="1">
    <citation type="journal article" date="2020" name="Stud. Mycol.">
        <title>101 Dothideomycetes genomes: a test case for predicting lifestyles and emergence of pathogens.</title>
        <authorList>
            <person name="Haridas S."/>
            <person name="Albert R."/>
            <person name="Binder M."/>
            <person name="Bloem J."/>
            <person name="Labutti K."/>
            <person name="Salamov A."/>
            <person name="Andreopoulos B."/>
            <person name="Baker S."/>
            <person name="Barry K."/>
            <person name="Bills G."/>
            <person name="Bluhm B."/>
            <person name="Cannon C."/>
            <person name="Castanera R."/>
            <person name="Culley D."/>
            <person name="Daum C."/>
            <person name="Ezra D."/>
            <person name="Gonzalez J."/>
            <person name="Henrissat B."/>
            <person name="Kuo A."/>
            <person name="Liang C."/>
            <person name="Lipzen A."/>
            <person name="Lutzoni F."/>
            <person name="Magnuson J."/>
            <person name="Mondo S."/>
            <person name="Nolan M."/>
            <person name="Ohm R."/>
            <person name="Pangilinan J."/>
            <person name="Park H.-J."/>
            <person name="Ramirez L."/>
            <person name="Alfaro M."/>
            <person name="Sun H."/>
            <person name="Tritt A."/>
            <person name="Yoshinaga Y."/>
            <person name="Zwiers L.-H."/>
            <person name="Turgeon B."/>
            <person name="Goodwin S."/>
            <person name="Spatafora J."/>
            <person name="Crous P."/>
            <person name="Grigoriev I."/>
        </authorList>
    </citation>
    <scope>NUCLEOTIDE SEQUENCE</scope>
    <source>
        <strain evidence="2">CBS 107.79</strain>
    </source>
</reference>
<protein>
    <recommendedName>
        <fullName evidence="1">Probable double zinc ribbon domain-containing protein</fullName>
    </recommendedName>
</protein>
<feature type="domain" description="Probable double zinc ribbon" evidence="1">
    <location>
        <begin position="138"/>
        <end position="228"/>
    </location>
</feature>
<dbReference type="AlphaFoldDB" id="A0A6A5VG78"/>
<sequence length="392" mass="42723">MALVRSLSAPDVNKALPPTKSTFTHTHFHTFTAKSAATNSPSTAATKAFGSVASNSFSSFSLETPLQPLYKRLAGTLGFKFFEPVDADSIANNQAAMELDEITTGADKPLPTVPDIHVQRASGSIFDPVLEDEVTAKWECCNCHEENEIYLQVGDHPIGALACNCPHKPCSTCTTTGQVKAFLPIEEPAMVPCGVIGDSGKPIEEPEKGIPFGIVCPACGLSWRAREFGKRFSKTLRKTPSLSLNQAVRRAPVEGKLRRTRSSLVLGNNRIVTPPGMEMPKQAEYVAVRFSGITCTCEHNINLKAAFCFQVVIADQEDETERIVKEMMKAGLEGSYAAGWTTDPELQEKGHGTPMLKLGGSVEHPNPLRSSPVMDQFARESWEQKCLRLGWE</sequence>